<reference evidence="2 3" key="1">
    <citation type="submission" date="2022-09" db="EMBL/GenBank/DDBJ databases">
        <authorList>
            <person name="Palmer J.M."/>
        </authorList>
    </citation>
    <scope>NUCLEOTIDE SEQUENCE [LARGE SCALE GENOMIC DNA]</scope>
    <source>
        <strain evidence="2 3">DSM 7382</strain>
    </source>
</reference>
<sequence length="244" mass="27632">MVSKKLLGCWAFVDIWLLAAGILSLVLSIVWKAPNLMLNFTLSRNDLTGESPVIPVHHNLLTLYPYSRNCIGHNATNDLRPSIFAIVQRNHVTIGLVLLNWMLIADSIAILVIGVYVWFFTLKMRNNFHQVWLDTTPDVRSQIQDKFSCCGYFFANDTTEFTGFCRDPAFVATLQNDSAIDQNRCVAPITSFTDMTLNNIFTCMFGFMAIVICLFLASVCVINKRMEAERFKRIDAKRGGRGFV</sequence>
<accession>A0AAW0GIJ3</accession>
<proteinExistence type="predicted"/>
<evidence type="ECO:0000313" key="2">
    <source>
        <dbReference type="EMBL" id="KAK7693171.1"/>
    </source>
</evidence>
<keyword evidence="1" id="KW-1133">Transmembrane helix</keyword>
<dbReference type="Proteomes" id="UP001385951">
    <property type="component" value="Unassembled WGS sequence"/>
</dbReference>
<evidence type="ECO:0000313" key="3">
    <source>
        <dbReference type="Proteomes" id="UP001385951"/>
    </source>
</evidence>
<evidence type="ECO:0008006" key="4">
    <source>
        <dbReference type="Google" id="ProtNLM"/>
    </source>
</evidence>
<gene>
    <name evidence="2" type="ORF">QCA50_002737</name>
</gene>
<feature type="transmembrane region" description="Helical" evidence="1">
    <location>
        <begin position="12"/>
        <end position="31"/>
    </location>
</feature>
<feature type="transmembrane region" description="Helical" evidence="1">
    <location>
        <begin position="199"/>
        <end position="223"/>
    </location>
</feature>
<protein>
    <recommendedName>
        <fullName evidence="4">Tetraspanin</fullName>
    </recommendedName>
</protein>
<dbReference type="AlphaFoldDB" id="A0AAW0GIJ3"/>
<dbReference type="EMBL" id="JASBNA010000003">
    <property type="protein sequence ID" value="KAK7693171.1"/>
    <property type="molecule type" value="Genomic_DNA"/>
</dbReference>
<keyword evidence="1" id="KW-0472">Membrane</keyword>
<feature type="transmembrane region" description="Helical" evidence="1">
    <location>
        <begin position="98"/>
        <end position="119"/>
    </location>
</feature>
<keyword evidence="1" id="KW-0812">Transmembrane</keyword>
<organism evidence="2 3">
    <name type="scientific">Cerrena zonata</name>
    <dbReference type="NCBI Taxonomy" id="2478898"/>
    <lineage>
        <taxon>Eukaryota</taxon>
        <taxon>Fungi</taxon>
        <taxon>Dikarya</taxon>
        <taxon>Basidiomycota</taxon>
        <taxon>Agaricomycotina</taxon>
        <taxon>Agaricomycetes</taxon>
        <taxon>Polyporales</taxon>
        <taxon>Cerrenaceae</taxon>
        <taxon>Cerrena</taxon>
    </lineage>
</organism>
<name>A0AAW0GIJ3_9APHY</name>
<evidence type="ECO:0000256" key="1">
    <source>
        <dbReference type="SAM" id="Phobius"/>
    </source>
</evidence>
<keyword evidence="3" id="KW-1185">Reference proteome</keyword>
<comment type="caution">
    <text evidence="2">The sequence shown here is derived from an EMBL/GenBank/DDBJ whole genome shotgun (WGS) entry which is preliminary data.</text>
</comment>